<feature type="compositionally biased region" description="Low complexity" evidence="15">
    <location>
        <begin position="39"/>
        <end position="50"/>
    </location>
</feature>
<dbReference type="GO" id="GO:0005739">
    <property type="term" value="C:mitochondrion"/>
    <property type="evidence" value="ECO:0007669"/>
    <property type="project" value="EnsemblFungi"/>
</dbReference>
<dbReference type="GO" id="GO:1990825">
    <property type="term" value="F:sequence-specific mRNA binding"/>
    <property type="evidence" value="ECO:0007669"/>
    <property type="project" value="EnsemblFungi"/>
</dbReference>
<dbReference type="InterPro" id="IPR001412">
    <property type="entry name" value="aa-tRNA-synth_I_CS"/>
</dbReference>
<dbReference type="Proteomes" id="UP000014074">
    <property type="component" value="Unassembled WGS sequence"/>
</dbReference>
<accession>R8BF19</accession>
<dbReference type="CDD" id="cd07962">
    <property type="entry name" value="Anticodon_Ia_Val"/>
    <property type="match status" value="1"/>
</dbReference>
<keyword evidence="19" id="KW-1185">Reference proteome</keyword>
<dbReference type="GO" id="GO:0002161">
    <property type="term" value="F:aminoacyl-tRNA deacylase activity"/>
    <property type="evidence" value="ECO:0007669"/>
    <property type="project" value="InterPro"/>
</dbReference>
<keyword evidence="5 13" id="KW-0436">Ligase</keyword>
<dbReference type="PANTHER" id="PTHR11946:SF109">
    <property type="entry name" value="VALINE--TRNA LIGASE"/>
    <property type="match status" value="1"/>
</dbReference>
<evidence type="ECO:0000256" key="8">
    <source>
        <dbReference type="ARBA" id="ARBA00022917"/>
    </source>
</evidence>
<evidence type="ECO:0000256" key="1">
    <source>
        <dbReference type="ARBA" id="ARBA00004496"/>
    </source>
</evidence>
<dbReference type="InterPro" id="IPR002300">
    <property type="entry name" value="aa-tRNA-synth_Ia"/>
</dbReference>
<comment type="catalytic activity">
    <reaction evidence="12">
        <text>tRNA(Val) + L-valine + ATP = L-valyl-tRNA(Val) + AMP + diphosphate</text>
        <dbReference type="Rhea" id="RHEA:10704"/>
        <dbReference type="Rhea" id="RHEA-COMP:9672"/>
        <dbReference type="Rhea" id="RHEA-COMP:9708"/>
        <dbReference type="ChEBI" id="CHEBI:30616"/>
        <dbReference type="ChEBI" id="CHEBI:33019"/>
        <dbReference type="ChEBI" id="CHEBI:57762"/>
        <dbReference type="ChEBI" id="CHEBI:78442"/>
        <dbReference type="ChEBI" id="CHEBI:78537"/>
        <dbReference type="ChEBI" id="CHEBI:456215"/>
        <dbReference type="EC" id="6.1.1.9"/>
    </reaction>
</comment>
<dbReference type="NCBIfam" id="TIGR00422">
    <property type="entry name" value="valS"/>
    <property type="match status" value="1"/>
</dbReference>
<dbReference type="SUPFAM" id="SSF47323">
    <property type="entry name" value="Anticodon-binding domain of a subclass of class I aminoacyl-tRNA synthetases"/>
    <property type="match status" value="1"/>
</dbReference>
<keyword evidence="10 13" id="KW-0030">Aminoacyl-tRNA synthetase</keyword>
<dbReference type="Pfam" id="PF00133">
    <property type="entry name" value="tRNA-synt_1"/>
    <property type="match status" value="1"/>
</dbReference>
<comment type="subcellular location">
    <subcellularLocation>
        <location evidence="1">Cytoplasm</location>
    </subcellularLocation>
</comment>
<dbReference type="Gene3D" id="1.10.287.380">
    <property type="entry name" value="Valyl-tRNA synthetase, C-terminal domain"/>
    <property type="match status" value="1"/>
</dbReference>
<dbReference type="GeneID" id="19327271"/>
<evidence type="ECO:0000313" key="18">
    <source>
        <dbReference type="EMBL" id="EON97887.1"/>
    </source>
</evidence>
<dbReference type="InterPro" id="IPR033705">
    <property type="entry name" value="Anticodon_Ia_Val"/>
</dbReference>
<dbReference type="FunFam" id="3.40.50.620:FF:000078">
    <property type="entry name" value="Valine--tRNA ligase, mitochondrial"/>
    <property type="match status" value="1"/>
</dbReference>
<keyword evidence="4" id="KW-0963">Cytoplasm</keyword>
<dbReference type="HAMAP" id="MF_02004">
    <property type="entry name" value="Val_tRNA_synth_type1"/>
    <property type="match status" value="1"/>
</dbReference>
<dbReference type="GO" id="GO:0006438">
    <property type="term" value="P:valyl-tRNA aminoacylation"/>
    <property type="evidence" value="ECO:0007669"/>
    <property type="project" value="EnsemblFungi"/>
</dbReference>
<reference evidence="19" key="1">
    <citation type="journal article" date="2013" name="Genome Announc.">
        <title>Draft genome sequence of the ascomycete Phaeoacremonium aleophilum strain UCR-PA7, a causal agent of the esca disease complex in grapevines.</title>
        <authorList>
            <person name="Blanco-Ulate B."/>
            <person name="Rolshausen P."/>
            <person name="Cantu D."/>
        </authorList>
    </citation>
    <scope>NUCLEOTIDE SEQUENCE [LARGE SCALE GENOMIC DNA]</scope>
    <source>
        <strain evidence="19">UCR-PA7</strain>
    </source>
</reference>
<dbReference type="FunFam" id="3.40.50.620:FF:000020">
    <property type="entry name" value="Valine--tRNA ligase, mitochondrial"/>
    <property type="match status" value="1"/>
</dbReference>
<feature type="domain" description="Methionyl/Valyl/Leucyl/Isoleucyl-tRNA synthetase anticodon-binding" evidence="17">
    <location>
        <begin position="816"/>
        <end position="956"/>
    </location>
</feature>
<feature type="coiled-coil region" evidence="14">
    <location>
        <begin position="1023"/>
        <end position="1092"/>
    </location>
</feature>
<dbReference type="EC" id="6.1.1.9" evidence="3"/>
<dbReference type="SUPFAM" id="SSF50677">
    <property type="entry name" value="ValRS/IleRS/LeuRS editing domain"/>
    <property type="match status" value="1"/>
</dbReference>
<proteinExistence type="inferred from homology"/>
<dbReference type="Pfam" id="PF08264">
    <property type="entry name" value="Anticodon_1"/>
    <property type="match status" value="1"/>
</dbReference>
<evidence type="ECO:0000256" key="10">
    <source>
        <dbReference type="ARBA" id="ARBA00023146"/>
    </source>
</evidence>
<dbReference type="KEGG" id="tmn:UCRPA7_6599"/>
<evidence type="ECO:0000256" key="15">
    <source>
        <dbReference type="SAM" id="MobiDB-lite"/>
    </source>
</evidence>
<evidence type="ECO:0000259" key="17">
    <source>
        <dbReference type="Pfam" id="PF08264"/>
    </source>
</evidence>
<evidence type="ECO:0000256" key="12">
    <source>
        <dbReference type="ARBA" id="ARBA00047552"/>
    </source>
</evidence>
<gene>
    <name evidence="18" type="ORF">UCRPA7_6599</name>
</gene>
<dbReference type="GO" id="GO:0004832">
    <property type="term" value="F:valine-tRNA ligase activity"/>
    <property type="evidence" value="ECO:0007669"/>
    <property type="project" value="UniProtKB-EC"/>
</dbReference>
<dbReference type="eggNOG" id="KOG0432">
    <property type="taxonomic scope" value="Eukaryota"/>
</dbReference>
<feature type="compositionally biased region" description="Basic and acidic residues" evidence="15">
    <location>
        <begin position="99"/>
        <end position="110"/>
    </location>
</feature>
<dbReference type="Gene3D" id="3.90.740.10">
    <property type="entry name" value="Valyl/Leucyl/Isoleucyl-tRNA synthetase, editing domain"/>
    <property type="match status" value="1"/>
</dbReference>
<dbReference type="RefSeq" id="XP_007917327.1">
    <property type="nucleotide sequence ID" value="XM_007919136.1"/>
</dbReference>
<evidence type="ECO:0000259" key="16">
    <source>
        <dbReference type="Pfam" id="PF00133"/>
    </source>
</evidence>
<evidence type="ECO:0000256" key="2">
    <source>
        <dbReference type="ARBA" id="ARBA00005594"/>
    </source>
</evidence>
<dbReference type="InterPro" id="IPR009008">
    <property type="entry name" value="Val/Leu/Ile-tRNA-synth_edit"/>
</dbReference>
<evidence type="ECO:0000256" key="14">
    <source>
        <dbReference type="SAM" id="Coils"/>
    </source>
</evidence>
<dbReference type="FunFam" id="3.90.740.10:FF:000008">
    <property type="entry name" value="Valine--tRNA ligase, mitochondrial"/>
    <property type="match status" value="1"/>
</dbReference>
<dbReference type="SUPFAM" id="SSF52374">
    <property type="entry name" value="Nucleotidylyl transferase"/>
    <property type="match status" value="1"/>
</dbReference>
<dbReference type="InterPro" id="IPR014729">
    <property type="entry name" value="Rossmann-like_a/b/a_fold"/>
</dbReference>
<evidence type="ECO:0000256" key="13">
    <source>
        <dbReference type="RuleBase" id="RU363035"/>
    </source>
</evidence>
<dbReference type="FunFam" id="1.10.730.10:FF:000009">
    <property type="entry name" value="Valine--tRNA ligase, mitochondrial"/>
    <property type="match status" value="1"/>
</dbReference>
<dbReference type="EMBL" id="KB933247">
    <property type="protein sequence ID" value="EON97887.1"/>
    <property type="molecule type" value="Genomic_DNA"/>
</dbReference>
<name>R8BF19_PHAM7</name>
<evidence type="ECO:0000256" key="5">
    <source>
        <dbReference type="ARBA" id="ARBA00022598"/>
    </source>
</evidence>
<evidence type="ECO:0000256" key="3">
    <source>
        <dbReference type="ARBA" id="ARBA00013169"/>
    </source>
</evidence>
<comment type="similarity">
    <text evidence="2 13">Belongs to the class-I aminoacyl-tRNA synthetase family.</text>
</comment>
<dbReference type="NCBIfam" id="NF004349">
    <property type="entry name" value="PRK05729.1"/>
    <property type="match status" value="1"/>
</dbReference>
<feature type="domain" description="Aminoacyl-tRNA synthetase class Ia" evidence="16">
    <location>
        <begin position="147"/>
        <end position="770"/>
    </location>
</feature>
<dbReference type="InterPro" id="IPR037118">
    <property type="entry name" value="Val-tRNA_synth_C_sf"/>
</dbReference>
<dbReference type="GO" id="GO:0005829">
    <property type="term" value="C:cytosol"/>
    <property type="evidence" value="ECO:0007669"/>
    <property type="project" value="TreeGrafter"/>
</dbReference>
<dbReference type="CDD" id="cd00817">
    <property type="entry name" value="ValRS_core"/>
    <property type="match status" value="1"/>
</dbReference>
<evidence type="ECO:0000256" key="7">
    <source>
        <dbReference type="ARBA" id="ARBA00022840"/>
    </source>
</evidence>
<dbReference type="FunFam" id="3.90.740.10:FF:000010">
    <property type="entry name" value="Valine--tRNA ligase"/>
    <property type="match status" value="1"/>
</dbReference>
<dbReference type="PRINTS" id="PR00986">
    <property type="entry name" value="TRNASYNTHVAL"/>
</dbReference>
<evidence type="ECO:0000256" key="6">
    <source>
        <dbReference type="ARBA" id="ARBA00022741"/>
    </source>
</evidence>
<protein>
    <recommendedName>
        <fullName evidence="3">valine--tRNA ligase</fullName>
        <ecNumber evidence="3">6.1.1.9</ecNumber>
    </recommendedName>
    <alternativeName>
        <fullName evidence="11">Valyl-tRNA synthetase</fullName>
    </alternativeName>
</protein>
<dbReference type="AlphaFoldDB" id="R8BF19"/>
<dbReference type="HOGENOM" id="CLU_001493_0_1_1"/>
<feature type="compositionally biased region" description="Low complexity" evidence="15">
    <location>
        <begin position="81"/>
        <end position="98"/>
    </location>
</feature>
<evidence type="ECO:0000313" key="19">
    <source>
        <dbReference type="Proteomes" id="UP000014074"/>
    </source>
</evidence>
<evidence type="ECO:0000256" key="11">
    <source>
        <dbReference type="ARBA" id="ARBA00029936"/>
    </source>
</evidence>
<feature type="region of interest" description="Disordered" evidence="15">
    <location>
        <begin position="1"/>
        <end position="111"/>
    </location>
</feature>
<evidence type="ECO:0000256" key="4">
    <source>
        <dbReference type="ARBA" id="ARBA00022490"/>
    </source>
</evidence>
<dbReference type="InterPro" id="IPR002303">
    <property type="entry name" value="Valyl-tRNA_ligase"/>
</dbReference>
<dbReference type="InterPro" id="IPR009080">
    <property type="entry name" value="tRNAsynth_Ia_anticodon-bd"/>
</dbReference>
<evidence type="ECO:0000256" key="9">
    <source>
        <dbReference type="ARBA" id="ARBA00023054"/>
    </source>
</evidence>
<organism evidence="18 19">
    <name type="scientific">Phaeoacremonium minimum (strain UCR-PA7)</name>
    <name type="common">Esca disease fungus</name>
    <name type="synonym">Togninia minima</name>
    <dbReference type="NCBI Taxonomy" id="1286976"/>
    <lineage>
        <taxon>Eukaryota</taxon>
        <taxon>Fungi</taxon>
        <taxon>Dikarya</taxon>
        <taxon>Ascomycota</taxon>
        <taxon>Pezizomycotina</taxon>
        <taxon>Sordariomycetes</taxon>
        <taxon>Sordariomycetidae</taxon>
        <taxon>Togniniales</taxon>
        <taxon>Togniniaceae</taxon>
        <taxon>Phaeoacremonium</taxon>
    </lineage>
</organism>
<sequence length="1095" mass="123316">MATNSARGNPIGAPDGPQKEGPPPPAVSPETKATVQNVSTSGSTGTHASGQDAGAASTAPAKVKTEKELEKERKKAEKLAKFQQKKTAAQAAPAAAPSKAKEKKEKKEEEVLPEYVEETTLGEKKQIKSFDDPYYKAYNPVAVESAWGEWWEKQGFYKPQLTAEGKVKPEGSFVIVVPPPNVTGALHMGHALGNSLEDILTRWQRMLGKTTLWLPGTDHAGIATQSVVEKMLWRRTQQTRHDLGREKFVETVWDWKEEYHKRITNAFRKMGCSLDWSREAFTMDENLTAAVKEHFVRLHEEKIIYRANRLVNWCSALSTALSNLEVENKELSGRTLLDVPGYDKKVEFGVIIHFQYPIEGSDEKIEVATTRIETMLGDTGIAVHPDDKRYTHLVGKYAVHPFIEGRKLPIVADSYVDMEFGTGAVKLTPAHDPNDFNLGQKHNLEFINILTDDGLMNDNAGPYKGQKRFDVRYTLQDDLKKLGLYVDKKDNPMKVPRCERSKDVIEPRLKKQWWMKMRGLADEAVKAVQDGEIKIRPESAEKMYFRWMADIQDWCISRQLWWGHRAPVYKAIIEGQNAEDSDDDNLWFSGRSREEAEEKAKKALPGKTFVLEQDPDVLDTWFSSGLWPFSTMGWPKQTKDLENFYPTSLLETGWDIMFFWVARMIMLGIKLTGKVPFREVYAHSLIRDSEGRKMSKSLGNVIDPLDVIRGITLDDLHAKLLTGNLAPGEVKKATAYQKSAFPQGIPECGADALRMTLAAYTTGGSDINFDIKVMHSYRRFANKIYQASKYVLGKLDSNFVPQKTRTLNGKESLAELWILSKMNSAAGLLNETLEEREFMRAANGIYGFIYNSLCDTFIENSKAILQEGNKEEQESTMQTLYSALEASLLLIHPFMPYVTEELWQRLPRRPEDDTPSIMLAKYPVYEDKLHNVEAESAYQLVLDCAQGIRSLKAEFKEAGQVFIQAYNDGSFKTATEQVTSIKSLSGKGVTSIDVLSSDKPRPQGCVAFPVGSNAAVFLHVKGLVDLDAEITKAAKKLEKTRANIDKQRKMVTDPGYLEKVAVATQQQDKQKLVDLETEAKGFEGTIEQFKQLKLE</sequence>
<dbReference type="PROSITE" id="PS00178">
    <property type="entry name" value="AA_TRNA_LIGASE_I"/>
    <property type="match status" value="1"/>
</dbReference>
<keyword evidence="9 14" id="KW-0175">Coiled coil</keyword>
<dbReference type="InterPro" id="IPR013155">
    <property type="entry name" value="M/V/L/I-tRNA-synth_anticd-bd"/>
</dbReference>
<dbReference type="GO" id="GO:0005524">
    <property type="term" value="F:ATP binding"/>
    <property type="evidence" value="ECO:0007669"/>
    <property type="project" value="UniProtKB-KW"/>
</dbReference>
<keyword evidence="8 13" id="KW-0648">Protein biosynthesis</keyword>
<keyword evidence="7 13" id="KW-0067">ATP-binding</keyword>
<feature type="compositionally biased region" description="Basic and acidic residues" evidence="15">
    <location>
        <begin position="63"/>
        <end position="80"/>
    </location>
</feature>
<dbReference type="OrthoDB" id="629407at2759"/>
<keyword evidence="6 13" id="KW-0547">Nucleotide-binding</keyword>
<dbReference type="Gene3D" id="3.40.50.620">
    <property type="entry name" value="HUPs"/>
    <property type="match status" value="2"/>
</dbReference>
<dbReference type="Gene3D" id="1.10.730.10">
    <property type="entry name" value="Isoleucyl-tRNA Synthetase, Domain 1"/>
    <property type="match status" value="1"/>
</dbReference>
<dbReference type="PANTHER" id="PTHR11946">
    <property type="entry name" value="VALYL-TRNA SYNTHETASES"/>
    <property type="match status" value="1"/>
</dbReference>